<evidence type="ECO:0000256" key="1">
    <source>
        <dbReference type="ARBA" id="ARBA00004236"/>
    </source>
</evidence>
<keyword evidence="5" id="KW-0325">Glycoprotein</keyword>
<evidence type="ECO:0000256" key="7">
    <source>
        <dbReference type="ARBA" id="ARBA00037868"/>
    </source>
</evidence>
<comment type="subcellular location">
    <subcellularLocation>
        <location evidence="1">Cell membrane</location>
    </subcellularLocation>
    <subcellularLocation>
        <location evidence="7">Endomembrane system</location>
        <topology evidence="7">Lipid-anchor</topology>
    </subcellularLocation>
</comment>
<evidence type="ECO:0000259" key="9">
    <source>
        <dbReference type="Pfam" id="PF20238"/>
    </source>
</evidence>
<dbReference type="PANTHER" id="PTHR34992">
    <property type="entry name" value="HYPHAL ANASTAMOSIS-7 PROTEIN"/>
    <property type="match status" value="1"/>
</dbReference>
<evidence type="ECO:0000313" key="11">
    <source>
        <dbReference type="Proteomes" id="UP001473302"/>
    </source>
</evidence>
<dbReference type="InterPro" id="IPR046530">
    <property type="entry name" value="BIM1-like_dom"/>
</dbReference>
<feature type="domain" description="Copper acquisition factor BIM1-like" evidence="9">
    <location>
        <begin position="18"/>
        <end position="161"/>
    </location>
</feature>
<accession>A0ABP9YWX7</accession>
<evidence type="ECO:0000313" key="10">
    <source>
        <dbReference type="EMBL" id="GAA5811324.1"/>
    </source>
</evidence>
<keyword evidence="3 8" id="KW-0732">Signal</keyword>
<evidence type="ECO:0000256" key="6">
    <source>
        <dbReference type="ARBA" id="ARBA00023288"/>
    </source>
</evidence>
<evidence type="ECO:0000256" key="4">
    <source>
        <dbReference type="ARBA" id="ARBA00023136"/>
    </source>
</evidence>
<comment type="caution">
    <text evidence="10">The sequence shown here is derived from an EMBL/GenBank/DDBJ whole genome shotgun (WGS) entry which is preliminary data.</text>
</comment>
<dbReference type="EMBL" id="BAABUK010000009">
    <property type="protein sequence ID" value="GAA5811324.1"/>
    <property type="molecule type" value="Genomic_DNA"/>
</dbReference>
<feature type="signal peptide" evidence="8">
    <location>
        <begin position="1"/>
        <end position="19"/>
    </location>
</feature>
<dbReference type="Proteomes" id="UP001473302">
    <property type="component" value="Unassembled WGS sequence"/>
</dbReference>
<name>A0ABP9YWX7_9FUNG</name>
<sequence length="203" mass="21465">MLRPTLFLLFAGVLQIVSAHFELNYPATRGFDETKEPTFPCGGFDTVQTRTQVPLKNAFVEINSGHTSYSYVVNVVAKNDPATADFSTASELVQVSSGTRSYPQAACLSLNLSNSTSITNGTNATIQVIFNGGDGLLYQCTDVMFVDSAPQFNQSMCVNADGSSTVAASGSSPAVDAKEGKAPSVTVSSSFLLFVIVCVYITV</sequence>
<dbReference type="Pfam" id="PF20238">
    <property type="entry name" value="BIM1-like_dom"/>
    <property type="match status" value="1"/>
</dbReference>
<evidence type="ECO:0000256" key="2">
    <source>
        <dbReference type="ARBA" id="ARBA00022475"/>
    </source>
</evidence>
<keyword evidence="6" id="KW-0449">Lipoprotein</keyword>
<keyword evidence="11" id="KW-1185">Reference proteome</keyword>
<evidence type="ECO:0000256" key="3">
    <source>
        <dbReference type="ARBA" id="ARBA00022729"/>
    </source>
</evidence>
<protein>
    <recommendedName>
        <fullName evidence="9">Copper acquisition factor BIM1-like domain-containing protein</fullName>
    </recommendedName>
</protein>
<dbReference type="CDD" id="cd21176">
    <property type="entry name" value="LPMO_auxiliary-like"/>
    <property type="match status" value="1"/>
</dbReference>
<feature type="chain" id="PRO_5045751191" description="Copper acquisition factor BIM1-like domain-containing protein" evidence="8">
    <location>
        <begin position="20"/>
        <end position="203"/>
    </location>
</feature>
<dbReference type="InterPro" id="IPR046936">
    <property type="entry name" value="BIM1-like"/>
</dbReference>
<gene>
    <name evidence="10" type="ORF">MFLAVUS_004757</name>
</gene>
<keyword evidence="4" id="KW-0472">Membrane</keyword>
<reference evidence="10 11" key="1">
    <citation type="submission" date="2024-04" db="EMBL/GenBank/DDBJ databases">
        <title>genome sequences of Mucor flavus KT1a and Helicostylum pulchrum KT1b strains isolated from the surface of a dry-aged beef.</title>
        <authorList>
            <person name="Toyotome T."/>
            <person name="Hosono M."/>
            <person name="Torimaru M."/>
            <person name="Fukuda K."/>
            <person name="Mikami N."/>
        </authorList>
    </citation>
    <scope>NUCLEOTIDE SEQUENCE [LARGE SCALE GENOMIC DNA]</scope>
    <source>
        <strain evidence="10 11">KT1a</strain>
    </source>
</reference>
<dbReference type="PANTHER" id="PTHR34992:SF1">
    <property type="entry name" value="COPPER ACQUISITION FACTOR BIM1-LIKE DOMAIN-CONTAINING PROTEIN"/>
    <property type="match status" value="1"/>
</dbReference>
<proteinExistence type="predicted"/>
<organism evidence="10 11">
    <name type="scientific">Mucor flavus</name>
    <dbReference type="NCBI Taxonomy" id="439312"/>
    <lineage>
        <taxon>Eukaryota</taxon>
        <taxon>Fungi</taxon>
        <taxon>Fungi incertae sedis</taxon>
        <taxon>Mucoromycota</taxon>
        <taxon>Mucoromycotina</taxon>
        <taxon>Mucoromycetes</taxon>
        <taxon>Mucorales</taxon>
        <taxon>Mucorineae</taxon>
        <taxon>Mucoraceae</taxon>
        <taxon>Mucor</taxon>
    </lineage>
</organism>
<evidence type="ECO:0000256" key="5">
    <source>
        <dbReference type="ARBA" id="ARBA00023180"/>
    </source>
</evidence>
<evidence type="ECO:0000256" key="8">
    <source>
        <dbReference type="SAM" id="SignalP"/>
    </source>
</evidence>
<keyword evidence="2" id="KW-1003">Cell membrane</keyword>